<protein>
    <submittedName>
        <fullName evidence="4">Hemagglutinin-related protein</fullName>
        <ecNumber evidence="4">3.1.1.31</ecNumber>
    </submittedName>
</protein>
<dbReference type="Gene3D" id="2.130.10.10">
    <property type="entry name" value="YVTN repeat-like/Quinoprotein amine dehydrogenase"/>
    <property type="match status" value="1"/>
</dbReference>
<evidence type="ECO:0000313" key="5">
    <source>
        <dbReference type="Proteomes" id="UP000004682"/>
    </source>
</evidence>
<keyword evidence="5" id="KW-1185">Reference proteome</keyword>
<dbReference type="Pfam" id="PF10282">
    <property type="entry name" value="Lactonase"/>
    <property type="match status" value="1"/>
</dbReference>
<gene>
    <name evidence="4" type="ORF">A33K_18604</name>
</gene>
<keyword evidence="2" id="KW-0119">Carbohydrate metabolism</keyword>
<keyword evidence="2" id="KW-0313">Glucose metabolism</keyword>
<dbReference type="PROSITE" id="PS51318">
    <property type="entry name" value="TAT"/>
    <property type="match status" value="1"/>
</dbReference>
<dbReference type="PANTHER" id="PTHR30344:SF1">
    <property type="entry name" value="6-PHOSPHOGLUCONOLACTONASE"/>
    <property type="match status" value="1"/>
</dbReference>
<keyword evidence="3" id="KW-0812">Transmembrane</keyword>
<sequence>MTKPGNDPDERAPDPMRRSVIGHTAALGVLAMLVAATGPVFAEESRKALKGKTPMFAYVGSRTTRERNARGDGISVYRVDTGTGALELVQLVKGLVNPSFLALSANGEHLYTVHGDLSDISAFKVDKTTGTLRFLNRQSTQGKNPVHLAIDPTGRHVVVSNHIGASVAVLPIAADGTLQEVTQLVTLEGPIGPHRIEQKQAKPHFNPFDPTGQFVIVPDKGLDRVFSFRFRDGRLTPAEPAFVVTRETAGPRHIAFHPNSALAYVVNELDSTVTTYRYSSSNGALTPVQIVSSLPDTYTGNSRASEIEVDPAGRFVYASNRGDDSIAVFRIDPASGHLTFVAAEPTGGRTPRFMTGTPDGRFMYALNEDSDSIVAFAIDAATGRLKPTGFSVASGSPVCMVFSAHRA</sequence>
<organism evidence="4 5">
    <name type="scientific">Burkholderia humptydooensis MSMB43</name>
    <dbReference type="NCBI Taxonomy" id="441157"/>
    <lineage>
        <taxon>Bacteria</taxon>
        <taxon>Pseudomonadati</taxon>
        <taxon>Pseudomonadota</taxon>
        <taxon>Betaproteobacteria</taxon>
        <taxon>Burkholderiales</taxon>
        <taxon>Burkholderiaceae</taxon>
        <taxon>Burkholderia</taxon>
        <taxon>pseudomallei group</taxon>
    </lineage>
</organism>
<name>A0ABN0FXT3_9BURK</name>
<feature type="transmembrane region" description="Helical" evidence="3">
    <location>
        <begin position="20"/>
        <end position="42"/>
    </location>
</feature>
<dbReference type="Proteomes" id="UP000004682">
    <property type="component" value="Unassembled WGS sequence"/>
</dbReference>
<dbReference type="PANTHER" id="PTHR30344">
    <property type="entry name" value="6-PHOSPHOGLUCONOLACTONASE-RELATED"/>
    <property type="match status" value="1"/>
</dbReference>
<keyword evidence="3" id="KW-1133">Transmembrane helix</keyword>
<accession>A0ABN0FXT3</accession>
<keyword evidence="3" id="KW-0472">Membrane</keyword>
<evidence type="ECO:0000256" key="3">
    <source>
        <dbReference type="SAM" id="Phobius"/>
    </source>
</evidence>
<dbReference type="EC" id="3.1.1.31" evidence="4"/>
<dbReference type="GO" id="GO:0017057">
    <property type="term" value="F:6-phosphogluconolactonase activity"/>
    <property type="evidence" value="ECO:0007669"/>
    <property type="project" value="UniProtKB-EC"/>
</dbReference>
<reference evidence="5" key="1">
    <citation type="journal article" date="2012" name="J. Bacteriol.">
        <title>Revised Genome Sequence of Burkholderia thailandensis MSMB43 with Improved Annotation.</title>
        <authorList>
            <person name="Zhuo Y."/>
            <person name="Liu L."/>
            <person name="Wang Q."/>
            <person name="Liu X."/>
            <person name="Ren B."/>
            <person name="Liu M."/>
            <person name="Ni P."/>
            <person name="Cheng Y.Q."/>
            <person name="Zhang L."/>
        </authorList>
    </citation>
    <scope>NUCLEOTIDE SEQUENCE [LARGE SCALE GENOMIC DNA]</scope>
    <source>
        <strain evidence="5">MSMB43</strain>
    </source>
</reference>
<evidence type="ECO:0000313" key="4">
    <source>
        <dbReference type="EMBL" id="EIP84749.1"/>
    </source>
</evidence>
<dbReference type="InterPro" id="IPR006311">
    <property type="entry name" value="TAT_signal"/>
</dbReference>
<evidence type="ECO:0000256" key="2">
    <source>
        <dbReference type="ARBA" id="ARBA00022526"/>
    </source>
</evidence>
<dbReference type="EMBL" id="JH692071">
    <property type="protein sequence ID" value="EIP84749.1"/>
    <property type="molecule type" value="Genomic_DNA"/>
</dbReference>
<dbReference type="InterPro" id="IPR015943">
    <property type="entry name" value="WD40/YVTN_repeat-like_dom_sf"/>
</dbReference>
<dbReference type="SUPFAM" id="SSF51004">
    <property type="entry name" value="C-terminal (heme d1) domain of cytochrome cd1-nitrite reductase"/>
    <property type="match status" value="1"/>
</dbReference>
<keyword evidence="4" id="KW-0378">Hydrolase</keyword>
<evidence type="ECO:0000256" key="1">
    <source>
        <dbReference type="ARBA" id="ARBA00005564"/>
    </source>
</evidence>
<dbReference type="InterPro" id="IPR019405">
    <property type="entry name" value="Lactonase_7-beta_prop"/>
</dbReference>
<dbReference type="InterPro" id="IPR050282">
    <property type="entry name" value="Cycloisomerase_2"/>
</dbReference>
<dbReference type="InterPro" id="IPR011048">
    <property type="entry name" value="Haem_d1_sf"/>
</dbReference>
<comment type="similarity">
    <text evidence="1">Belongs to the cycloisomerase 2 family.</text>
</comment>
<proteinExistence type="inferred from homology"/>